<feature type="chain" id="PRO_5037506503" description="Sushi domain-containing protein" evidence="5">
    <location>
        <begin position="41"/>
        <end position="213"/>
    </location>
</feature>
<comment type="caution">
    <text evidence="2">Lacks conserved residue(s) required for the propagation of feature annotation.</text>
</comment>
<feature type="domain" description="Sushi" evidence="6">
    <location>
        <begin position="47"/>
        <end position="105"/>
    </location>
</feature>
<keyword evidence="4" id="KW-1133">Transmembrane helix</keyword>
<dbReference type="GeneID" id="119729246"/>
<dbReference type="SUPFAM" id="SSF57535">
    <property type="entry name" value="Complement control module/SCR domain"/>
    <property type="match status" value="1"/>
</dbReference>
<dbReference type="Proteomes" id="UP000887568">
    <property type="component" value="Unplaced"/>
</dbReference>
<keyword evidence="4" id="KW-0472">Membrane</keyword>
<dbReference type="Pfam" id="PF00084">
    <property type="entry name" value="Sushi"/>
    <property type="match status" value="1"/>
</dbReference>
<evidence type="ECO:0000256" key="3">
    <source>
        <dbReference type="SAM" id="MobiDB-lite"/>
    </source>
</evidence>
<keyword evidence="8" id="KW-1185">Reference proteome</keyword>
<evidence type="ECO:0000256" key="4">
    <source>
        <dbReference type="SAM" id="Phobius"/>
    </source>
</evidence>
<keyword evidence="5" id="KW-0732">Signal</keyword>
<dbReference type="OMA" id="GMCERPP"/>
<feature type="disulfide bond" evidence="2">
    <location>
        <begin position="49"/>
        <end position="92"/>
    </location>
</feature>
<evidence type="ECO:0000313" key="8">
    <source>
        <dbReference type="Proteomes" id="UP000887568"/>
    </source>
</evidence>
<dbReference type="OrthoDB" id="10506340at2759"/>
<accession>A0A914A1Q7</accession>
<feature type="transmembrane region" description="Helical" evidence="4">
    <location>
        <begin position="107"/>
        <end position="132"/>
    </location>
</feature>
<feature type="compositionally biased region" description="Basic residues" evidence="3">
    <location>
        <begin position="145"/>
        <end position="158"/>
    </location>
</feature>
<dbReference type="Gene3D" id="2.10.70.10">
    <property type="entry name" value="Complement Module, domain 1"/>
    <property type="match status" value="1"/>
</dbReference>
<protein>
    <recommendedName>
        <fullName evidence="6">Sushi domain-containing protein</fullName>
    </recommendedName>
</protein>
<feature type="signal peptide" evidence="5">
    <location>
        <begin position="1"/>
        <end position="40"/>
    </location>
</feature>
<evidence type="ECO:0000313" key="7">
    <source>
        <dbReference type="EnsemblMetazoa" id="XP_038057762.1"/>
    </source>
</evidence>
<organism evidence="7 8">
    <name type="scientific">Patiria miniata</name>
    <name type="common">Bat star</name>
    <name type="synonym">Asterina miniata</name>
    <dbReference type="NCBI Taxonomy" id="46514"/>
    <lineage>
        <taxon>Eukaryota</taxon>
        <taxon>Metazoa</taxon>
        <taxon>Echinodermata</taxon>
        <taxon>Eleutherozoa</taxon>
        <taxon>Asterozoa</taxon>
        <taxon>Asteroidea</taxon>
        <taxon>Valvatacea</taxon>
        <taxon>Valvatida</taxon>
        <taxon>Asterinidae</taxon>
        <taxon>Patiria</taxon>
    </lineage>
</organism>
<dbReference type="InterPro" id="IPR035976">
    <property type="entry name" value="Sushi/SCR/CCP_sf"/>
</dbReference>
<name>A0A914A1Q7_PATMI</name>
<evidence type="ECO:0000256" key="1">
    <source>
        <dbReference type="ARBA" id="ARBA00023157"/>
    </source>
</evidence>
<feature type="region of interest" description="Disordered" evidence="3">
    <location>
        <begin position="145"/>
        <end position="213"/>
    </location>
</feature>
<dbReference type="InterPro" id="IPR000436">
    <property type="entry name" value="Sushi_SCR_CCP_dom"/>
</dbReference>
<evidence type="ECO:0000256" key="5">
    <source>
        <dbReference type="SAM" id="SignalP"/>
    </source>
</evidence>
<keyword evidence="4" id="KW-0812">Transmembrane</keyword>
<keyword evidence="1 2" id="KW-1015">Disulfide bond</keyword>
<evidence type="ECO:0000256" key="2">
    <source>
        <dbReference type="PROSITE-ProRule" id="PRU00302"/>
    </source>
</evidence>
<feature type="compositionally biased region" description="Basic and acidic residues" evidence="3">
    <location>
        <begin position="159"/>
        <end position="179"/>
    </location>
</feature>
<dbReference type="PROSITE" id="PS50923">
    <property type="entry name" value="SUSHI"/>
    <property type="match status" value="1"/>
</dbReference>
<dbReference type="AlphaFoldDB" id="A0A914A1Q7"/>
<feature type="compositionally biased region" description="Acidic residues" evidence="3">
    <location>
        <begin position="180"/>
        <end position="194"/>
    </location>
</feature>
<evidence type="ECO:0000259" key="6">
    <source>
        <dbReference type="PROSITE" id="PS50923"/>
    </source>
</evidence>
<proteinExistence type="predicted"/>
<dbReference type="EnsemblMetazoa" id="XM_038201834.1">
    <property type="protein sequence ID" value="XP_038057762.1"/>
    <property type="gene ID" value="LOC119729246"/>
</dbReference>
<reference evidence="7" key="1">
    <citation type="submission" date="2022-11" db="UniProtKB">
        <authorList>
            <consortium name="EnsemblMetazoa"/>
        </authorList>
    </citation>
    <scope>IDENTIFICATION</scope>
</reference>
<keyword evidence="2" id="KW-0768">Sushi</keyword>
<dbReference type="RefSeq" id="XP_038057762.1">
    <property type="nucleotide sequence ID" value="XM_038201834.1"/>
</dbReference>
<sequence length="213" mass="23761">MPTARTGAGRAFAPWNPAGFVTLLWFHLGLLLQESVLVIAQSQCSSGMCERPPSTLSTQSTSPDTCYDSGRAVLLLCNPGFRLSGDNYTAKCSDGVWTPDSGCRIDLFTVFVAASASMVAILIFFLCFLCFYNWRCTPRKRKQHNVSKVKKEKKKRARAKADPEAANGRRGEPNGHVEDPDQFEDDFTDDEEEGVVPNRDTRYDDNIYQNQGF</sequence>
<dbReference type="CDD" id="cd00033">
    <property type="entry name" value="CCP"/>
    <property type="match status" value="1"/>
</dbReference>